<evidence type="ECO:0000313" key="2">
    <source>
        <dbReference type="Proteomes" id="UP000799771"/>
    </source>
</evidence>
<reference evidence="1" key="1">
    <citation type="journal article" date="2020" name="Stud. Mycol.">
        <title>101 Dothideomycetes genomes: a test case for predicting lifestyles and emergence of pathogens.</title>
        <authorList>
            <person name="Haridas S."/>
            <person name="Albert R."/>
            <person name="Binder M."/>
            <person name="Bloem J."/>
            <person name="Labutti K."/>
            <person name="Salamov A."/>
            <person name="Andreopoulos B."/>
            <person name="Baker S."/>
            <person name="Barry K."/>
            <person name="Bills G."/>
            <person name="Bluhm B."/>
            <person name="Cannon C."/>
            <person name="Castanera R."/>
            <person name="Culley D."/>
            <person name="Daum C."/>
            <person name="Ezra D."/>
            <person name="Gonzalez J."/>
            <person name="Henrissat B."/>
            <person name="Kuo A."/>
            <person name="Liang C."/>
            <person name="Lipzen A."/>
            <person name="Lutzoni F."/>
            <person name="Magnuson J."/>
            <person name="Mondo S."/>
            <person name="Nolan M."/>
            <person name="Ohm R."/>
            <person name="Pangilinan J."/>
            <person name="Park H.-J."/>
            <person name="Ramirez L."/>
            <person name="Alfaro M."/>
            <person name="Sun H."/>
            <person name="Tritt A."/>
            <person name="Yoshinaga Y."/>
            <person name="Zwiers L.-H."/>
            <person name="Turgeon B."/>
            <person name="Goodwin S."/>
            <person name="Spatafora J."/>
            <person name="Crous P."/>
            <person name="Grigoriev I."/>
        </authorList>
    </citation>
    <scope>NUCLEOTIDE SEQUENCE</scope>
    <source>
        <strain evidence="1">CBS 119687</strain>
    </source>
</reference>
<dbReference type="Proteomes" id="UP000799771">
    <property type="component" value="Unassembled WGS sequence"/>
</dbReference>
<dbReference type="RefSeq" id="XP_033528161.1">
    <property type="nucleotide sequence ID" value="XM_033672064.1"/>
</dbReference>
<organism evidence="1 2">
    <name type="scientific">Dothidotthia symphoricarpi CBS 119687</name>
    <dbReference type="NCBI Taxonomy" id="1392245"/>
    <lineage>
        <taxon>Eukaryota</taxon>
        <taxon>Fungi</taxon>
        <taxon>Dikarya</taxon>
        <taxon>Ascomycota</taxon>
        <taxon>Pezizomycotina</taxon>
        <taxon>Dothideomycetes</taxon>
        <taxon>Pleosporomycetidae</taxon>
        <taxon>Pleosporales</taxon>
        <taxon>Dothidotthiaceae</taxon>
        <taxon>Dothidotthia</taxon>
    </lineage>
</organism>
<accession>A0A6A6AS66</accession>
<gene>
    <name evidence="1" type="ORF">P153DRAFT_409020</name>
</gene>
<keyword evidence="2" id="KW-1185">Reference proteome</keyword>
<evidence type="ECO:0008006" key="3">
    <source>
        <dbReference type="Google" id="ProtNLM"/>
    </source>
</evidence>
<protein>
    <recommendedName>
        <fullName evidence="3">F-box domain-containing protein</fullName>
    </recommendedName>
</protein>
<dbReference type="EMBL" id="ML977498">
    <property type="protein sequence ID" value="KAF2133774.1"/>
    <property type="molecule type" value="Genomic_DNA"/>
</dbReference>
<sequence>MSGHETFPFLDLPAELRNRIYTFTCQTQNNERCYVLPCSSLMLVCRQLRSEYRPICMKRAVMIDWRDVRQYLDTFYPTVDGKVTNIELAPAAMTVFVDHHIRNGSRVSVDILPLLRIRHRHNTFTCDFVIGDETKQDADAVGDYFDHDEHSVSLYVRKENDALFELFALQNKHWLNYITSNIFTGIDVPLIGSPYPEVISFYIDLEEDVNGVIDGDSFVSSVGLAKWAECGIYGLFQFDVMN</sequence>
<proteinExistence type="predicted"/>
<name>A0A6A6AS66_9PLEO</name>
<evidence type="ECO:0000313" key="1">
    <source>
        <dbReference type="EMBL" id="KAF2133774.1"/>
    </source>
</evidence>
<dbReference type="GeneID" id="54412496"/>
<dbReference type="OrthoDB" id="3821607at2759"/>
<dbReference type="AlphaFoldDB" id="A0A6A6AS66"/>